<dbReference type="SUPFAM" id="SSF57701">
    <property type="entry name" value="Zn2/Cys6 DNA-binding domain"/>
    <property type="match status" value="1"/>
</dbReference>
<dbReference type="InterPro" id="IPR001138">
    <property type="entry name" value="Zn2Cys6_DnaBD"/>
</dbReference>
<protein>
    <recommendedName>
        <fullName evidence="7">Zn(2)-C6 fungal-type domain-containing protein</fullName>
    </recommendedName>
</protein>
<evidence type="ECO:0000313" key="6">
    <source>
        <dbReference type="Proteomes" id="UP001610563"/>
    </source>
</evidence>
<keyword evidence="4" id="KW-0539">Nucleus</keyword>
<evidence type="ECO:0000256" key="2">
    <source>
        <dbReference type="ARBA" id="ARBA00023125"/>
    </source>
</evidence>
<evidence type="ECO:0008006" key="7">
    <source>
        <dbReference type="Google" id="ProtNLM"/>
    </source>
</evidence>
<dbReference type="Gene3D" id="4.10.240.10">
    <property type="entry name" value="Zn(2)-C6 fungal-type DNA-binding domain"/>
    <property type="match status" value="1"/>
</dbReference>
<keyword evidence="2" id="KW-0238">DNA-binding</keyword>
<dbReference type="InterPro" id="IPR036864">
    <property type="entry name" value="Zn2-C6_fun-type_DNA-bd_sf"/>
</dbReference>
<name>A0ABR4GE96_9EURO</name>
<gene>
    <name evidence="5" type="ORF">BJX66DRAFT_323485</name>
</gene>
<keyword evidence="1" id="KW-0805">Transcription regulation</keyword>
<dbReference type="InterPro" id="IPR021858">
    <property type="entry name" value="Fun_TF"/>
</dbReference>
<evidence type="ECO:0000313" key="5">
    <source>
        <dbReference type="EMBL" id="KAL2797312.1"/>
    </source>
</evidence>
<evidence type="ECO:0000256" key="4">
    <source>
        <dbReference type="ARBA" id="ARBA00023242"/>
    </source>
</evidence>
<proteinExistence type="predicted"/>
<reference evidence="5 6" key="1">
    <citation type="submission" date="2024-07" db="EMBL/GenBank/DDBJ databases">
        <title>Section-level genome sequencing and comparative genomics of Aspergillus sections Usti and Cavernicolus.</title>
        <authorList>
            <consortium name="Lawrence Berkeley National Laboratory"/>
            <person name="Nybo J.L."/>
            <person name="Vesth T.C."/>
            <person name="Theobald S."/>
            <person name="Frisvad J.C."/>
            <person name="Larsen T.O."/>
            <person name="Kjaerboelling I."/>
            <person name="Rothschild-Mancinelli K."/>
            <person name="Lyhne E.K."/>
            <person name="Kogle M.E."/>
            <person name="Barry K."/>
            <person name="Clum A."/>
            <person name="Na H."/>
            <person name="Ledsgaard L."/>
            <person name="Lin J."/>
            <person name="Lipzen A."/>
            <person name="Kuo A."/>
            <person name="Riley R."/>
            <person name="Mondo S."/>
            <person name="Labutti K."/>
            <person name="Haridas S."/>
            <person name="Pangalinan J."/>
            <person name="Salamov A.A."/>
            <person name="Simmons B.A."/>
            <person name="Magnuson J.K."/>
            <person name="Chen J."/>
            <person name="Drula E."/>
            <person name="Henrissat B."/>
            <person name="Wiebenga A."/>
            <person name="Lubbers R.J."/>
            <person name="Gomes A.C."/>
            <person name="Makela M.R."/>
            <person name="Stajich J."/>
            <person name="Grigoriev I.V."/>
            <person name="Mortensen U.H."/>
            <person name="De Vries R.P."/>
            <person name="Baker S.E."/>
            <person name="Andersen M.R."/>
        </authorList>
    </citation>
    <scope>NUCLEOTIDE SEQUENCE [LARGE SCALE GENOMIC DNA]</scope>
    <source>
        <strain evidence="5 6">CBS 209.92</strain>
    </source>
</reference>
<evidence type="ECO:0000256" key="3">
    <source>
        <dbReference type="ARBA" id="ARBA00023163"/>
    </source>
</evidence>
<evidence type="ECO:0000256" key="1">
    <source>
        <dbReference type="ARBA" id="ARBA00023015"/>
    </source>
</evidence>
<comment type="caution">
    <text evidence="5">The sequence shown here is derived from an EMBL/GenBank/DDBJ whole genome shotgun (WGS) entry which is preliminary data.</text>
</comment>
<dbReference type="Pfam" id="PF11951">
    <property type="entry name" value="Fungal_trans_2"/>
    <property type="match status" value="1"/>
</dbReference>
<organism evidence="5 6">
    <name type="scientific">Aspergillus keveii</name>
    <dbReference type="NCBI Taxonomy" id="714993"/>
    <lineage>
        <taxon>Eukaryota</taxon>
        <taxon>Fungi</taxon>
        <taxon>Dikarya</taxon>
        <taxon>Ascomycota</taxon>
        <taxon>Pezizomycotina</taxon>
        <taxon>Eurotiomycetes</taxon>
        <taxon>Eurotiomycetidae</taxon>
        <taxon>Eurotiales</taxon>
        <taxon>Aspergillaceae</taxon>
        <taxon>Aspergillus</taxon>
        <taxon>Aspergillus subgen. Nidulantes</taxon>
    </lineage>
</organism>
<sequence length="459" mass="50828">MPVRTDHKACDLCYTRKKRCLIRPGAAACLRCQKLSLVCTASRQQPRAGRPPNRQLPGITKGSLGVFDLTLSRPARPLAESRDEYGSAHTRLATVSTIHYALPTPTSLPNNIDALSDIYLFGPTFAGDFHRALEYCCHQSPGLLDDIFRALESSLSWARLSLLPVEHVDIRSGALSAKKLHDTHISNVHDALGYLMLGQALAAFNSLIMPTGTASILRCSLAMVRPWYPDIARVQFFEPIAIAPIFWDIIWCLMHREVPIIKPVLSRKGVVDRVAGLCTTLLPILYDLCVFSSQQKDGLAHDDTLSQIENQIRAWKPGESGLARGNYSTFEILSMRTQATMYKAASLLLIHRLRYSLGTNDQFATDLANEILEARASFLGAAGPSAKLQHMAFPIFLALMEAESPVMSVWENSTCLRARPICMDGLVAFHEYVCDQRRMGFDGSLFDLVKSGPEFASFS</sequence>
<dbReference type="CDD" id="cd00067">
    <property type="entry name" value="GAL4"/>
    <property type="match status" value="1"/>
</dbReference>
<dbReference type="Proteomes" id="UP001610563">
    <property type="component" value="Unassembled WGS sequence"/>
</dbReference>
<dbReference type="EMBL" id="JBFTWV010000020">
    <property type="protein sequence ID" value="KAL2797312.1"/>
    <property type="molecule type" value="Genomic_DNA"/>
</dbReference>
<keyword evidence="6" id="KW-1185">Reference proteome</keyword>
<accession>A0ABR4GE96</accession>
<keyword evidence="3" id="KW-0804">Transcription</keyword>